<dbReference type="AlphaFoldDB" id="I7C761"/>
<reference evidence="1 2" key="1">
    <citation type="journal article" date="2012" name="J. Bacteriol.">
        <title>Genome Sequence of "Candidatus Mycoplasma haemolamae" Strain Purdue, a Red Blood Cell Pathogen of Alpacas (Vicugna pacos) and Llamas (Lama glama).</title>
        <authorList>
            <person name="Guimaraes A.M."/>
            <person name="Toth B."/>
            <person name="Santos A.P."/>
            <person name="do Nascimento N.C."/>
            <person name="Kritchevsky J.E."/>
            <person name="Messick J.B."/>
        </authorList>
    </citation>
    <scope>NUCLEOTIDE SEQUENCE [LARGE SCALE GENOMIC DNA]</scope>
    <source>
        <strain evidence="1 2">Purdue</strain>
    </source>
</reference>
<evidence type="ECO:0000313" key="2">
    <source>
        <dbReference type="Proteomes" id="UP000006502"/>
    </source>
</evidence>
<sequence length="214" mass="23993">MNIWAKYFAGCTALLCTTGTAAKVTYDISFPEAGKWVKVKRENAGEVVVQLPERLDIDIPESSKLKMRLGRNSSGNCIEITYSGVTENEGKGGLFLLGTLENETYLGHLPLCGNKSIWTISSKEDQPKKLICDSGYVLRLDQDKSHLKCMVKQTEDYMNEEKYEFKFKEGDEKVTCTRKQYTNQVTCESKQGFSLKYTAINDGGVKPAIEITKT</sequence>
<dbReference type="Proteomes" id="UP000006502">
    <property type="component" value="Chromosome"/>
</dbReference>
<name>I7C761_MYCHA</name>
<proteinExistence type="predicted"/>
<organism evidence="1 2">
    <name type="scientific">Mycoplasma haematolamae (strain Purdue)</name>
    <dbReference type="NCBI Taxonomy" id="1212765"/>
    <lineage>
        <taxon>Bacteria</taxon>
        <taxon>Bacillati</taxon>
        <taxon>Mycoplasmatota</taxon>
        <taxon>Mollicutes</taxon>
        <taxon>Mycoplasmataceae</taxon>
        <taxon>Mycoplasma</taxon>
    </lineage>
</organism>
<evidence type="ECO:0000313" key="1">
    <source>
        <dbReference type="EMBL" id="AFO52402.1"/>
    </source>
</evidence>
<gene>
    <name evidence="1" type="ordered locus">MHLP_04110</name>
</gene>
<dbReference type="PATRIC" id="fig|1212765.3.peg.933"/>
<dbReference type="HOGENOM" id="CLU_1249472_0_0_14"/>
<protein>
    <submittedName>
        <fullName evidence="1">Uncharacterized protein</fullName>
    </submittedName>
</protein>
<dbReference type="STRING" id="1212765.MHLP_04110"/>
<reference evidence="2" key="2">
    <citation type="submission" date="2012-07" db="EMBL/GenBank/DDBJ databases">
        <title>Complete genome sequence of 'Candidatus Mycoplasma haemolamae'.</title>
        <authorList>
            <person name="Guimaraes A.M.S."/>
            <person name="Toth B."/>
            <person name="Santos A.P."/>
            <person name="Nascimento N.C."/>
            <person name="Sojka J.E."/>
            <person name="Messick J.B."/>
        </authorList>
    </citation>
    <scope>NUCLEOTIDE SEQUENCE [LARGE SCALE GENOMIC DNA]</scope>
    <source>
        <strain evidence="2">Purdue</strain>
    </source>
</reference>
<keyword evidence="2" id="KW-1185">Reference proteome</keyword>
<accession>I7C761</accession>
<dbReference type="KEGG" id="mhl:MHLP_04110"/>
<dbReference type="EMBL" id="CP003731">
    <property type="protein sequence ID" value="AFO52402.1"/>
    <property type="molecule type" value="Genomic_DNA"/>
</dbReference>